<dbReference type="STRING" id="1618756.UV12_C0002G0012"/>
<sequence>MGNLTLGVKEQTIFPEVSDEDVKDLFGLAVTIVTTAKNKKEATSFFDIIGVPFKK</sequence>
<dbReference type="GO" id="GO:0005840">
    <property type="term" value="C:ribosome"/>
    <property type="evidence" value="ECO:0007669"/>
    <property type="project" value="UniProtKB-KW"/>
</dbReference>
<evidence type="ECO:0000313" key="3">
    <source>
        <dbReference type="EMBL" id="KKS48163.1"/>
    </source>
</evidence>
<dbReference type="SUPFAM" id="SSF55282">
    <property type="entry name" value="RL5-like"/>
    <property type="match status" value="1"/>
</dbReference>
<protein>
    <recommendedName>
        <fullName evidence="1">50S ribosomal protein L5</fullName>
    </recommendedName>
</protein>
<feature type="domain" description="Large ribosomal subunit protein uL5 C-terminal" evidence="2">
    <location>
        <begin position="2"/>
        <end position="53"/>
    </location>
</feature>
<proteinExistence type="predicted"/>
<dbReference type="AlphaFoldDB" id="A0A0G1CF37"/>
<organism evidence="3 4">
    <name type="scientific">Candidatus Nomurabacteria bacterium GW2011_GWC2_42_20</name>
    <dbReference type="NCBI Taxonomy" id="1618756"/>
    <lineage>
        <taxon>Bacteria</taxon>
        <taxon>Candidatus Nomuraibacteriota</taxon>
    </lineage>
</organism>
<reference evidence="3 4" key="1">
    <citation type="journal article" date="2015" name="Nature">
        <title>rRNA introns, odd ribosomes, and small enigmatic genomes across a large radiation of phyla.</title>
        <authorList>
            <person name="Brown C.T."/>
            <person name="Hug L.A."/>
            <person name="Thomas B.C."/>
            <person name="Sharon I."/>
            <person name="Castelle C.J."/>
            <person name="Singh A."/>
            <person name="Wilkins M.J."/>
            <person name="Williams K.H."/>
            <person name="Banfield J.F."/>
        </authorList>
    </citation>
    <scope>NUCLEOTIDE SEQUENCE [LARGE SCALE GENOMIC DNA]</scope>
</reference>
<evidence type="ECO:0000313" key="4">
    <source>
        <dbReference type="Proteomes" id="UP000034704"/>
    </source>
</evidence>
<gene>
    <name evidence="3" type="ORF">UV12_C0002G0012</name>
</gene>
<dbReference type="EMBL" id="LCDG01000002">
    <property type="protein sequence ID" value="KKS48163.1"/>
    <property type="molecule type" value="Genomic_DNA"/>
</dbReference>
<comment type="caution">
    <text evidence="3">The sequence shown here is derived from an EMBL/GenBank/DDBJ whole genome shotgun (WGS) entry which is preliminary data.</text>
</comment>
<name>A0A0G1CF37_9BACT</name>
<evidence type="ECO:0000259" key="2">
    <source>
        <dbReference type="Pfam" id="PF00673"/>
    </source>
</evidence>
<dbReference type="InterPro" id="IPR031309">
    <property type="entry name" value="Ribosomal_uL5_C"/>
</dbReference>
<keyword evidence="3" id="KW-0689">Ribosomal protein</keyword>
<accession>A0A0G1CF37</accession>
<keyword evidence="3" id="KW-0687">Ribonucleoprotein</keyword>
<dbReference type="Gene3D" id="3.30.1440.10">
    <property type="match status" value="1"/>
</dbReference>
<evidence type="ECO:0000256" key="1">
    <source>
        <dbReference type="ARBA" id="ARBA00035461"/>
    </source>
</evidence>
<dbReference type="InterPro" id="IPR022803">
    <property type="entry name" value="Ribosomal_uL5_dom_sf"/>
</dbReference>
<dbReference type="Pfam" id="PF00673">
    <property type="entry name" value="Ribosomal_L5_C"/>
    <property type="match status" value="1"/>
</dbReference>
<dbReference type="Proteomes" id="UP000034704">
    <property type="component" value="Unassembled WGS sequence"/>
</dbReference>